<dbReference type="InterPro" id="IPR040773">
    <property type="entry name" value="Rpn6_N"/>
</dbReference>
<name>A0A7L1HEX8_9CHAR</name>
<dbReference type="OrthoDB" id="1418352at2759"/>
<organism evidence="4 5">
    <name type="scientific">Nycticryphes semicollaris</name>
    <dbReference type="NCBI Taxonomy" id="227226"/>
    <lineage>
        <taxon>Eukaryota</taxon>
        <taxon>Metazoa</taxon>
        <taxon>Chordata</taxon>
        <taxon>Craniata</taxon>
        <taxon>Vertebrata</taxon>
        <taxon>Euteleostomi</taxon>
        <taxon>Archelosauria</taxon>
        <taxon>Archosauria</taxon>
        <taxon>Dinosauria</taxon>
        <taxon>Saurischia</taxon>
        <taxon>Theropoda</taxon>
        <taxon>Coelurosauria</taxon>
        <taxon>Aves</taxon>
        <taxon>Neognathae</taxon>
        <taxon>Neoaves</taxon>
        <taxon>Charadriiformes</taxon>
        <taxon>Rostratulidae</taxon>
        <taxon>Nycticryphes</taxon>
    </lineage>
</organism>
<feature type="non-terminal residue" evidence="4">
    <location>
        <position position="429"/>
    </location>
</feature>
<dbReference type="InterPro" id="IPR000717">
    <property type="entry name" value="PCI_dom"/>
</dbReference>
<evidence type="ECO:0000256" key="1">
    <source>
        <dbReference type="ARBA" id="ARBA00007454"/>
    </source>
</evidence>
<dbReference type="SMART" id="SM00088">
    <property type="entry name" value="PINT"/>
    <property type="match status" value="1"/>
</dbReference>
<dbReference type="EMBL" id="VXBJ01002357">
    <property type="protein sequence ID" value="NXN24515.1"/>
    <property type="molecule type" value="Genomic_DNA"/>
</dbReference>
<protein>
    <submittedName>
        <fullName evidence="4">PSD11 ATPase</fullName>
    </submittedName>
</protein>
<dbReference type="Pfam" id="PF18055">
    <property type="entry name" value="RPN6_N"/>
    <property type="match status" value="1"/>
</dbReference>
<dbReference type="InterPro" id="IPR040780">
    <property type="entry name" value="Rpn6_C_helix"/>
</dbReference>
<gene>
    <name evidence="4" type="primary">Psmd11</name>
    <name evidence="4" type="ORF">NYCSEM_R13012</name>
</gene>
<dbReference type="InterPro" id="IPR050871">
    <property type="entry name" value="26S_Proteasome/COP9_Components"/>
</dbReference>
<dbReference type="PANTHER" id="PTHR10678">
    <property type="entry name" value="26S PROTEASOME NON-ATPASE REGULATORY SUBUNIT 11/COP9 SIGNALOSOME COMPLEX SUBUNIT 2"/>
    <property type="match status" value="1"/>
</dbReference>
<evidence type="ECO:0000313" key="5">
    <source>
        <dbReference type="Proteomes" id="UP000586634"/>
    </source>
</evidence>
<dbReference type="Proteomes" id="UP000586634">
    <property type="component" value="Unassembled WGS sequence"/>
</dbReference>
<comment type="similarity">
    <text evidence="1">Belongs to the proteasome subunit S9 family.</text>
</comment>
<dbReference type="PROSITE" id="PS50250">
    <property type="entry name" value="PCI"/>
    <property type="match status" value="1"/>
</dbReference>
<dbReference type="Pfam" id="PF18503">
    <property type="entry name" value="RPN6_C_helix"/>
    <property type="match status" value="1"/>
</dbReference>
<comment type="caution">
    <text evidence="4">The sequence shown here is derived from an EMBL/GenBank/DDBJ whole genome shotgun (WGS) entry which is preliminary data.</text>
</comment>
<dbReference type="Gene3D" id="1.25.40.570">
    <property type="match status" value="1"/>
</dbReference>
<dbReference type="SMART" id="SM00753">
    <property type="entry name" value="PAM"/>
    <property type="match status" value="1"/>
</dbReference>
<feature type="domain" description="PCI" evidence="3">
    <location>
        <begin position="231"/>
        <end position="399"/>
    </location>
</feature>
<accession>A0A7L1HEX8</accession>
<dbReference type="InterPro" id="IPR036390">
    <property type="entry name" value="WH_DNA-bd_sf"/>
</dbReference>
<dbReference type="Pfam" id="PF01399">
    <property type="entry name" value="PCI"/>
    <property type="match status" value="1"/>
</dbReference>
<keyword evidence="2" id="KW-0647">Proteasome</keyword>
<evidence type="ECO:0000259" key="3">
    <source>
        <dbReference type="PROSITE" id="PS50250"/>
    </source>
</evidence>
<keyword evidence="5" id="KW-1185">Reference proteome</keyword>
<dbReference type="SUPFAM" id="SSF46785">
    <property type="entry name" value="Winged helix' DNA-binding domain"/>
    <property type="match status" value="1"/>
</dbReference>
<evidence type="ECO:0000256" key="2">
    <source>
        <dbReference type="ARBA" id="ARBA00022942"/>
    </source>
</evidence>
<dbReference type="GO" id="GO:0000502">
    <property type="term" value="C:proteasome complex"/>
    <property type="evidence" value="ECO:0007669"/>
    <property type="project" value="UniProtKB-KW"/>
</dbReference>
<dbReference type="AlphaFoldDB" id="A0A7L1HEX8"/>
<dbReference type="FunFam" id="1.25.40.570:FF:000003">
    <property type="entry name" value="26S proteasome non-ATPase regulatory subunit 11"/>
    <property type="match status" value="1"/>
</dbReference>
<reference evidence="4 5" key="1">
    <citation type="submission" date="2019-09" db="EMBL/GenBank/DDBJ databases">
        <title>Bird 10,000 Genomes (B10K) Project - Family phase.</title>
        <authorList>
            <person name="Zhang G."/>
        </authorList>
    </citation>
    <scope>NUCLEOTIDE SEQUENCE [LARGE SCALE GENOMIC DNA]</scope>
    <source>
        <strain evidence="4">B10K-DU-002-14</strain>
        <tissue evidence="4">Muscle</tissue>
    </source>
</reference>
<proteinExistence type="inferred from homology"/>
<evidence type="ECO:0000313" key="4">
    <source>
        <dbReference type="EMBL" id="NXN24515.1"/>
    </source>
</evidence>
<sequence length="429" mass="47978">RGSGKMAAAAVLEFQRAQSLLSTDREASIGILHSIVKRDVQENDEEAVQVKEQSILELGSLLAKTGQAEELGGLLKYVRPFLNSISKAKAARLVRSLLDLFLDMEAATGQEVDLCLECIEWAKSEKRTFLRQALELLVVDAEQVTKVLSCFFPPLLGSQLLRELKKMDDKALLVEVQLLESKTYHALSNLPKARAALTSARTTANAIYCPPKLQAALDMQSGIIHAAEEKDWKTAYSYFYEAFEGYDSIDNPKAITALKYMLLCKIMLNIPEDVQALVSGKLALRYAGRQTEALKCVAQASKNRSLADFEKALTDYKVELRDDPIINTHLAKLYDNLLEQNLIRVIEPFSRVQIEHISSLIKLSKAEVERKLSQMILDKKFHGILDQGEGVLIIFDEPPVDKTYEAALETIQNMSKVVDSLYNKAKKLT</sequence>
<feature type="non-terminal residue" evidence="4">
    <location>
        <position position="1"/>
    </location>
</feature>